<protein>
    <submittedName>
        <fullName evidence="1">Uncharacterized protein</fullName>
    </submittedName>
</protein>
<evidence type="ECO:0000313" key="1">
    <source>
        <dbReference type="EMBL" id="MDF9408265.1"/>
    </source>
</evidence>
<keyword evidence="2" id="KW-1185">Reference proteome</keyword>
<gene>
    <name evidence="1" type="ORF">L7E55_07815</name>
</gene>
<comment type="caution">
    <text evidence="1">The sequence shown here is derived from an EMBL/GenBank/DDBJ whole genome shotgun (WGS) entry which is preliminary data.</text>
</comment>
<dbReference type="EMBL" id="JAKOAV010000012">
    <property type="protein sequence ID" value="MDF9408265.1"/>
    <property type="molecule type" value="Genomic_DNA"/>
</dbReference>
<sequence>MDFEGYQLEGLTYDETFLTEGGGIWKPPLVKLYRHDEQDFLVYPVPDGWEHPGKKDLHDLLSLKWKFIRNQNTKNLLERFICLSDADSEKIRLFSEQWGPLWICNHPLHHICFWSSVSKDCDWFPIENIEQWRRIALYVKSLLDISVSLMNNKPPQADLWEIAGLDPDLNISRLPIQAQKYFLTAAINKHLSHLQQGPILWLSWKDTQPELSLNAGLGFIRIVWVLLVQTITKKTGGVTTCDGCGHLYFRNRAISKSKKNYCPDCGQDKKAAKRLYISDRRAAERLWKEGKSIDEIAVTTSRNIKTVTRWIDNVIKGGQS</sequence>
<proteinExistence type="predicted"/>
<accession>A0A9X4H1P9</accession>
<dbReference type="AlphaFoldDB" id="A0A9X4H1P9"/>
<evidence type="ECO:0000313" key="2">
    <source>
        <dbReference type="Proteomes" id="UP001154312"/>
    </source>
</evidence>
<organism evidence="1 2">
    <name type="scientific">Pelotomaculum isophthalicicum JI</name>
    <dbReference type="NCBI Taxonomy" id="947010"/>
    <lineage>
        <taxon>Bacteria</taxon>
        <taxon>Bacillati</taxon>
        <taxon>Bacillota</taxon>
        <taxon>Clostridia</taxon>
        <taxon>Eubacteriales</taxon>
        <taxon>Desulfotomaculaceae</taxon>
        <taxon>Pelotomaculum</taxon>
    </lineage>
</organism>
<dbReference type="RefSeq" id="WP_277443572.1">
    <property type="nucleotide sequence ID" value="NZ_JAKOAV010000012.1"/>
</dbReference>
<name>A0A9X4H1P9_9FIRM</name>
<reference evidence="1" key="1">
    <citation type="submission" date="2022-02" db="EMBL/GenBank/DDBJ databases">
        <authorList>
            <person name="Leng L."/>
        </authorList>
    </citation>
    <scope>NUCLEOTIDE SEQUENCE</scope>
    <source>
        <strain evidence="1">JI</strain>
    </source>
</reference>
<dbReference type="Proteomes" id="UP001154312">
    <property type="component" value="Unassembled WGS sequence"/>
</dbReference>